<sequence length="124" mass="14012">FMESEERTAELERILRERLGEAIEIKRSADPYIDCWFMTVLHPEGDKAHALAKLEGIEGVDKAHTTVFGDSHNDIGLFEMAGRRIAVANAIEELKERADLVLPWSNDEDAVARYLAEEILETSN</sequence>
<protein>
    <submittedName>
        <fullName evidence="1">Hydrolase</fullName>
    </submittedName>
</protein>
<dbReference type="InterPro" id="IPR023214">
    <property type="entry name" value="HAD_sf"/>
</dbReference>
<keyword evidence="1" id="KW-0378">Hydrolase</keyword>
<dbReference type="GO" id="GO:0016791">
    <property type="term" value="F:phosphatase activity"/>
    <property type="evidence" value="ECO:0007669"/>
    <property type="project" value="TreeGrafter"/>
</dbReference>
<dbReference type="AlphaFoldDB" id="A0A7V2SJ29"/>
<dbReference type="GO" id="GO:0005829">
    <property type="term" value="C:cytosol"/>
    <property type="evidence" value="ECO:0007669"/>
    <property type="project" value="TreeGrafter"/>
</dbReference>
<dbReference type="Pfam" id="PF08282">
    <property type="entry name" value="Hydrolase_3"/>
    <property type="match status" value="1"/>
</dbReference>
<dbReference type="PANTHER" id="PTHR10000">
    <property type="entry name" value="PHOSPHOSERINE PHOSPHATASE"/>
    <property type="match status" value="1"/>
</dbReference>
<name>A0A7V2SJ29_9BACT</name>
<gene>
    <name evidence="1" type="ORF">ENJ74_02805</name>
</gene>
<organism evidence="1">
    <name type="scientific">Nitratifractor salsuginis</name>
    <dbReference type="NCBI Taxonomy" id="269261"/>
    <lineage>
        <taxon>Bacteria</taxon>
        <taxon>Pseudomonadati</taxon>
        <taxon>Campylobacterota</taxon>
        <taxon>Epsilonproteobacteria</taxon>
        <taxon>Campylobacterales</taxon>
        <taxon>Sulfurovaceae</taxon>
        <taxon>Nitratifractor</taxon>
    </lineage>
</organism>
<dbReference type="Proteomes" id="UP000885722">
    <property type="component" value="Unassembled WGS sequence"/>
</dbReference>
<feature type="non-terminal residue" evidence="1">
    <location>
        <position position="1"/>
    </location>
</feature>
<dbReference type="PANTHER" id="PTHR10000:SF8">
    <property type="entry name" value="HAD SUPERFAMILY HYDROLASE-LIKE, TYPE 3"/>
    <property type="match status" value="1"/>
</dbReference>
<proteinExistence type="predicted"/>
<evidence type="ECO:0000313" key="1">
    <source>
        <dbReference type="EMBL" id="HFC03782.1"/>
    </source>
</evidence>
<dbReference type="Gene3D" id="3.40.50.1000">
    <property type="entry name" value="HAD superfamily/HAD-like"/>
    <property type="match status" value="1"/>
</dbReference>
<dbReference type="SUPFAM" id="SSF56784">
    <property type="entry name" value="HAD-like"/>
    <property type="match status" value="1"/>
</dbReference>
<comment type="caution">
    <text evidence="1">The sequence shown here is derived from an EMBL/GenBank/DDBJ whole genome shotgun (WGS) entry which is preliminary data.</text>
</comment>
<reference evidence="1" key="1">
    <citation type="journal article" date="2020" name="mSystems">
        <title>Genome- and Community-Level Interaction Insights into Carbon Utilization and Element Cycling Functions of Hydrothermarchaeota in Hydrothermal Sediment.</title>
        <authorList>
            <person name="Zhou Z."/>
            <person name="Liu Y."/>
            <person name="Xu W."/>
            <person name="Pan J."/>
            <person name="Luo Z.H."/>
            <person name="Li M."/>
        </authorList>
    </citation>
    <scope>NUCLEOTIDE SEQUENCE [LARGE SCALE GENOMIC DNA]</scope>
    <source>
        <strain evidence="1">HyVt-513</strain>
    </source>
</reference>
<dbReference type="GO" id="GO:0000287">
    <property type="term" value="F:magnesium ion binding"/>
    <property type="evidence" value="ECO:0007669"/>
    <property type="project" value="TreeGrafter"/>
</dbReference>
<accession>A0A7V2SJ29</accession>
<dbReference type="EMBL" id="DRNO01000189">
    <property type="protein sequence ID" value="HFC03782.1"/>
    <property type="molecule type" value="Genomic_DNA"/>
</dbReference>
<dbReference type="InterPro" id="IPR036412">
    <property type="entry name" value="HAD-like_sf"/>
</dbReference>